<dbReference type="EMBL" id="LAZR01060983">
    <property type="protein sequence ID" value="KKK64530.1"/>
    <property type="molecule type" value="Genomic_DNA"/>
</dbReference>
<reference evidence="1" key="1">
    <citation type="journal article" date="2015" name="Nature">
        <title>Complex archaea that bridge the gap between prokaryotes and eukaryotes.</title>
        <authorList>
            <person name="Spang A."/>
            <person name="Saw J.H."/>
            <person name="Jorgensen S.L."/>
            <person name="Zaremba-Niedzwiedzka K."/>
            <person name="Martijn J."/>
            <person name="Lind A.E."/>
            <person name="van Eijk R."/>
            <person name="Schleper C."/>
            <person name="Guy L."/>
            <person name="Ettema T.J."/>
        </authorList>
    </citation>
    <scope>NUCLEOTIDE SEQUENCE</scope>
</reference>
<dbReference type="AlphaFoldDB" id="A0A0F8XTI3"/>
<gene>
    <name evidence="1" type="ORF">LCGC14_2983240</name>
</gene>
<evidence type="ECO:0000313" key="1">
    <source>
        <dbReference type="EMBL" id="KKK64530.1"/>
    </source>
</evidence>
<organism evidence="1">
    <name type="scientific">marine sediment metagenome</name>
    <dbReference type="NCBI Taxonomy" id="412755"/>
    <lineage>
        <taxon>unclassified sequences</taxon>
        <taxon>metagenomes</taxon>
        <taxon>ecological metagenomes</taxon>
    </lineage>
</organism>
<dbReference type="SUPFAM" id="SSF55166">
    <property type="entry name" value="Hedgehog/DD-peptidase"/>
    <property type="match status" value="1"/>
</dbReference>
<dbReference type="InterPro" id="IPR009045">
    <property type="entry name" value="Zn_M74/Hedgehog-like"/>
</dbReference>
<comment type="caution">
    <text evidence="1">The sequence shown here is derived from an EMBL/GenBank/DDBJ whole genome shotgun (WGS) entry which is preliminary data.</text>
</comment>
<dbReference type="Gene3D" id="3.30.1380.10">
    <property type="match status" value="1"/>
</dbReference>
<sequence length="130" mass="15341">MASFGRASKRRYETLHYLLQKILDRAIQVTDFSILCGYRNEQEQEEAFVKGNSKRHYPDSKHNQNPSIAVDLVPYPIDWENRDRFIFLAGVIFTIAQQLEIKIRFGGNWSMSLLFEKQKFDDLVHFELVL</sequence>
<evidence type="ECO:0008006" key="2">
    <source>
        <dbReference type="Google" id="ProtNLM"/>
    </source>
</evidence>
<accession>A0A0F8XTI3</accession>
<protein>
    <recommendedName>
        <fullName evidence="2">Peptidase M15C domain-containing protein</fullName>
    </recommendedName>
</protein>
<name>A0A0F8XTI3_9ZZZZ</name>
<proteinExistence type="predicted"/>